<dbReference type="Proteomes" id="UP001204144">
    <property type="component" value="Unassembled WGS sequence"/>
</dbReference>
<accession>A0AAE3KVP9</accession>
<organism evidence="2 3">
    <name type="scientific">Lacihabitans soyangensis</name>
    <dbReference type="NCBI Taxonomy" id="869394"/>
    <lineage>
        <taxon>Bacteria</taxon>
        <taxon>Pseudomonadati</taxon>
        <taxon>Bacteroidota</taxon>
        <taxon>Cytophagia</taxon>
        <taxon>Cytophagales</taxon>
        <taxon>Leadbetterellaceae</taxon>
        <taxon>Lacihabitans</taxon>
    </lineage>
</organism>
<keyword evidence="1" id="KW-0732">Signal</keyword>
<proteinExistence type="predicted"/>
<feature type="signal peptide" evidence="1">
    <location>
        <begin position="1"/>
        <end position="20"/>
    </location>
</feature>
<dbReference type="RefSeq" id="WP_255035266.1">
    <property type="nucleotide sequence ID" value="NZ_RJUF01000001.1"/>
</dbReference>
<comment type="caution">
    <text evidence="2">The sequence shown here is derived from an EMBL/GenBank/DDBJ whole genome shotgun (WGS) entry which is preliminary data.</text>
</comment>
<protein>
    <submittedName>
        <fullName evidence="2">Uncharacterized protein</fullName>
    </submittedName>
</protein>
<keyword evidence="3" id="KW-1185">Reference proteome</keyword>
<evidence type="ECO:0000313" key="2">
    <source>
        <dbReference type="EMBL" id="MCP9761530.1"/>
    </source>
</evidence>
<dbReference type="EMBL" id="RJUF01000001">
    <property type="protein sequence ID" value="MCP9761530.1"/>
    <property type="molecule type" value="Genomic_DNA"/>
</dbReference>
<name>A0AAE3KVP9_9BACT</name>
<dbReference type="AlphaFoldDB" id="A0AAE3KVP9"/>
<reference evidence="2 3" key="1">
    <citation type="submission" date="2018-11" db="EMBL/GenBank/DDBJ databases">
        <title>Novel bacteria species description.</title>
        <authorList>
            <person name="Han J.-H."/>
        </authorList>
    </citation>
    <scope>NUCLEOTIDE SEQUENCE [LARGE SCALE GENOMIC DNA]</scope>
    <source>
        <strain evidence="2 3">KCTC23259</strain>
    </source>
</reference>
<sequence length="152" mass="18213">MKKTMVLIGILSLVAAGTFAQYGRVYGDESYGSRGRNYDERFDKKGGFDDKWGYDRDYNVVRGNKAMMIDSYQRQARMRINDGVRKGLITRSEASRLMRFYDNIERKENRFMRNGRISRSEARELDNDLDQLNRMITREKRDFERNRGYRRY</sequence>
<gene>
    <name evidence="2" type="ORF">EGI31_01095</name>
</gene>
<evidence type="ECO:0000313" key="3">
    <source>
        <dbReference type="Proteomes" id="UP001204144"/>
    </source>
</evidence>
<evidence type="ECO:0000256" key="1">
    <source>
        <dbReference type="SAM" id="SignalP"/>
    </source>
</evidence>
<feature type="chain" id="PRO_5041964927" evidence="1">
    <location>
        <begin position="21"/>
        <end position="152"/>
    </location>
</feature>